<proteinExistence type="predicted"/>
<sequence>MVCGDLRRTALQFNAIINSLLDRRMAYRKLKDYGFDESPDNGFSRLQPGLGTADNGSTTEDEKKCLILQKVSGWWVQRSCDGGSPPQPGDDGHNPPPMAVCKTRLPVMTSTSTPDTLFLPLSASEDLGVKEETDYRVDLSPLLSVSVLRTEQPLPTMLLRLLLLAAGI</sequence>
<dbReference type="EMBL" id="UYRU01049470">
    <property type="protein sequence ID" value="VDN10583.1"/>
    <property type="molecule type" value="Genomic_DNA"/>
</dbReference>
<dbReference type="Proteomes" id="UP000281553">
    <property type="component" value="Unassembled WGS sequence"/>
</dbReference>
<gene>
    <name evidence="1" type="ORF">DILT_LOCUS6414</name>
</gene>
<keyword evidence="2" id="KW-1185">Reference proteome</keyword>
<protein>
    <submittedName>
        <fullName evidence="1">Uncharacterized protein</fullName>
    </submittedName>
</protein>
<organism evidence="1 2">
    <name type="scientific">Dibothriocephalus latus</name>
    <name type="common">Fish tapeworm</name>
    <name type="synonym">Diphyllobothrium latum</name>
    <dbReference type="NCBI Taxonomy" id="60516"/>
    <lineage>
        <taxon>Eukaryota</taxon>
        <taxon>Metazoa</taxon>
        <taxon>Spiralia</taxon>
        <taxon>Lophotrochozoa</taxon>
        <taxon>Platyhelminthes</taxon>
        <taxon>Cestoda</taxon>
        <taxon>Eucestoda</taxon>
        <taxon>Diphyllobothriidea</taxon>
        <taxon>Diphyllobothriidae</taxon>
        <taxon>Dibothriocephalus</taxon>
    </lineage>
</organism>
<reference evidence="1 2" key="1">
    <citation type="submission" date="2018-11" db="EMBL/GenBank/DDBJ databases">
        <authorList>
            <consortium name="Pathogen Informatics"/>
        </authorList>
    </citation>
    <scope>NUCLEOTIDE SEQUENCE [LARGE SCALE GENOMIC DNA]</scope>
</reference>
<name>A0A3P7LIQ2_DIBLA</name>
<accession>A0A3P7LIQ2</accession>
<dbReference type="AlphaFoldDB" id="A0A3P7LIQ2"/>
<evidence type="ECO:0000313" key="2">
    <source>
        <dbReference type="Proteomes" id="UP000281553"/>
    </source>
</evidence>
<evidence type="ECO:0000313" key="1">
    <source>
        <dbReference type="EMBL" id="VDN10583.1"/>
    </source>
</evidence>